<dbReference type="PANTHER" id="PTHR45662:SF2">
    <property type="entry name" value="PHOSPHATIDYLINOSITOL-3-PHOSPHATASE SAC1"/>
    <property type="match status" value="1"/>
</dbReference>
<organism evidence="1">
    <name type="scientific">Zea mays</name>
    <name type="common">Maize</name>
    <dbReference type="NCBI Taxonomy" id="4577"/>
    <lineage>
        <taxon>Eukaryota</taxon>
        <taxon>Viridiplantae</taxon>
        <taxon>Streptophyta</taxon>
        <taxon>Embryophyta</taxon>
        <taxon>Tracheophyta</taxon>
        <taxon>Spermatophyta</taxon>
        <taxon>Magnoliopsida</taxon>
        <taxon>Liliopsida</taxon>
        <taxon>Poales</taxon>
        <taxon>Poaceae</taxon>
        <taxon>PACMAD clade</taxon>
        <taxon>Panicoideae</taxon>
        <taxon>Andropogonodae</taxon>
        <taxon>Andropogoneae</taxon>
        <taxon>Tripsacinae</taxon>
        <taxon>Zea</taxon>
    </lineage>
</organism>
<evidence type="ECO:0000313" key="1">
    <source>
        <dbReference type="EMBL" id="AQK52997.1"/>
    </source>
</evidence>
<dbReference type="Pfam" id="PF02383">
    <property type="entry name" value="Syja_N"/>
    <property type="match status" value="1"/>
</dbReference>
<proteinExistence type="predicted"/>
<dbReference type="GO" id="GO:0016791">
    <property type="term" value="F:phosphatase activity"/>
    <property type="evidence" value="ECO:0007669"/>
    <property type="project" value="InterPro"/>
</dbReference>
<name>A0A1D6Q343_MAIZE</name>
<gene>
    <name evidence="1" type="ORF">ZEAMMB73_Zm00001d050737</name>
</gene>
<dbReference type="PANTHER" id="PTHR45662">
    <property type="entry name" value="PHOSPHATIDYLINOSITIDE PHOSPHATASE SAC1"/>
    <property type="match status" value="1"/>
</dbReference>
<accession>A0A1D6Q343</accession>
<sequence length="267" mass="31032">MWRRGADAEGFAANFVESEQIMQSKGFTASYVQVRGSMPFLWEQIVDLTYKPSFDIVRQEDAPSVLERHFHDLQKKYGAVLAVDLVNTGGGEGRLREKYAKSIEPILSEDIRYVHFDFHRVCGHIHFERLSQLYDQIKDYLQKHKYFLINDKGEKIEEQTGTVRTNCIDCLDRTNVTQAVDKIRRGFLWKGQERANGGNCLVSWEKVQHPLSYGELGILNLEKLGWALKIRWLWAQKVDRPRPWDGFQVEVPRNVKALFNMAMIPIT</sequence>
<reference evidence="1" key="1">
    <citation type="submission" date="2015-12" db="EMBL/GenBank/DDBJ databases">
        <title>Update maize B73 reference genome by single molecule sequencing technologies.</title>
        <authorList>
            <consortium name="Maize Genome Sequencing Project"/>
            <person name="Ware D."/>
        </authorList>
    </citation>
    <scope>NUCLEOTIDE SEQUENCE</scope>
    <source>
        <tissue evidence="1">Seedling</tissue>
    </source>
</reference>
<dbReference type="AlphaFoldDB" id="A0A1D6Q343"/>
<dbReference type="EMBL" id="CM000780">
    <property type="protein sequence ID" value="AQK52997.1"/>
    <property type="molecule type" value="Genomic_DNA"/>
</dbReference>
<protein>
    <submittedName>
        <fullName evidence="1">Phosphoinositide phosphatase SAC6</fullName>
    </submittedName>
</protein>
<dbReference type="InterPro" id="IPR002013">
    <property type="entry name" value="SAC_dom"/>
</dbReference>
<dbReference type="PROSITE" id="PS50275">
    <property type="entry name" value="SAC"/>
    <property type="match status" value="1"/>
</dbReference>